<name>A0ABW4TQ50_9ACTN</name>
<feature type="domain" description="WCX" evidence="1">
    <location>
        <begin position="50"/>
        <end position="97"/>
    </location>
</feature>
<evidence type="ECO:0000259" key="1">
    <source>
        <dbReference type="Pfam" id="PF25583"/>
    </source>
</evidence>
<dbReference type="Pfam" id="PF25583">
    <property type="entry name" value="WCX"/>
    <property type="match status" value="1"/>
</dbReference>
<protein>
    <recommendedName>
        <fullName evidence="1">WCX domain-containing protein</fullName>
    </recommendedName>
</protein>
<accession>A0ABW4TQ50</accession>
<evidence type="ECO:0000313" key="2">
    <source>
        <dbReference type="EMBL" id="MFD1947629.1"/>
    </source>
</evidence>
<organism evidence="2 3">
    <name type="scientific">Nocardioides aestuarii</name>
    <dbReference type="NCBI Taxonomy" id="252231"/>
    <lineage>
        <taxon>Bacteria</taxon>
        <taxon>Bacillati</taxon>
        <taxon>Actinomycetota</taxon>
        <taxon>Actinomycetes</taxon>
        <taxon>Propionibacteriales</taxon>
        <taxon>Nocardioidaceae</taxon>
        <taxon>Nocardioides</taxon>
    </lineage>
</organism>
<comment type="caution">
    <text evidence="2">The sequence shown here is derived from an EMBL/GenBank/DDBJ whole genome shotgun (WGS) entry which is preliminary data.</text>
</comment>
<dbReference type="RefSeq" id="WP_343918888.1">
    <property type="nucleotide sequence ID" value="NZ_BAAAJT010000002.1"/>
</dbReference>
<gene>
    <name evidence="2" type="ORF">ACFSDE_12570</name>
</gene>
<keyword evidence="3" id="KW-1185">Reference proteome</keyword>
<dbReference type="InterPro" id="IPR057727">
    <property type="entry name" value="WCX_dom"/>
</dbReference>
<evidence type="ECO:0000313" key="3">
    <source>
        <dbReference type="Proteomes" id="UP001597351"/>
    </source>
</evidence>
<sequence>MTSVLDVDDAGEVYSAALEPRPRTVARRLLLGALDLWCAQTGGRMELSRAADVVVRRRHDGVAELRLPVPVVDDAATWLAMVREDLQVLDPSEFREAWRID</sequence>
<proteinExistence type="predicted"/>
<dbReference type="EMBL" id="JBHUGD010000003">
    <property type="protein sequence ID" value="MFD1947629.1"/>
    <property type="molecule type" value="Genomic_DNA"/>
</dbReference>
<reference evidence="3" key="1">
    <citation type="journal article" date="2019" name="Int. J. Syst. Evol. Microbiol.">
        <title>The Global Catalogue of Microorganisms (GCM) 10K type strain sequencing project: providing services to taxonomists for standard genome sequencing and annotation.</title>
        <authorList>
            <consortium name="The Broad Institute Genomics Platform"/>
            <consortium name="The Broad Institute Genome Sequencing Center for Infectious Disease"/>
            <person name="Wu L."/>
            <person name="Ma J."/>
        </authorList>
    </citation>
    <scope>NUCLEOTIDE SEQUENCE [LARGE SCALE GENOMIC DNA]</scope>
    <source>
        <strain evidence="3">CGMCC 1.12477</strain>
    </source>
</reference>
<dbReference type="Proteomes" id="UP001597351">
    <property type="component" value="Unassembled WGS sequence"/>
</dbReference>